<sequence length="48" mass="5063">MPLVAFTLSQAAWAVDCWTVDCLAGSLIGLHQSLWPAPHEIATPGGMV</sequence>
<proteinExistence type="predicted"/>
<dbReference type="AlphaFoldDB" id="A0A7Y0TZC4"/>
<protein>
    <submittedName>
        <fullName evidence="1">Uncharacterized protein</fullName>
    </submittedName>
</protein>
<evidence type="ECO:0000313" key="2">
    <source>
        <dbReference type="Proteomes" id="UP000578252"/>
    </source>
</evidence>
<name>A0A7Y0TZC4_9ACTO</name>
<dbReference type="Proteomes" id="UP000578252">
    <property type="component" value="Unassembled WGS sequence"/>
</dbReference>
<organism evidence="1 2">
    <name type="scientific">Mobiluncus mulieris</name>
    <dbReference type="NCBI Taxonomy" id="2052"/>
    <lineage>
        <taxon>Bacteria</taxon>
        <taxon>Bacillati</taxon>
        <taxon>Actinomycetota</taxon>
        <taxon>Actinomycetes</taxon>
        <taxon>Actinomycetales</taxon>
        <taxon>Actinomycetaceae</taxon>
        <taxon>Mobiluncus</taxon>
    </lineage>
</organism>
<evidence type="ECO:0000313" key="1">
    <source>
        <dbReference type="EMBL" id="NMW64095.1"/>
    </source>
</evidence>
<comment type="caution">
    <text evidence="1">The sequence shown here is derived from an EMBL/GenBank/DDBJ whole genome shotgun (WGS) entry which is preliminary data.</text>
</comment>
<reference evidence="1 2" key="1">
    <citation type="submission" date="2020-04" db="EMBL/GenBank/DDBJ databases">
        <title>Antimicrobial susceptibility and clonality of vaginal-derived multi-drug resistant Mobiluncus isolates in China.</title>
        <authorList>
            <person name="Zhang X."/>
        </authorList>
    </citation>
    <scope>NUCLEOTIDE SEQUENCE [LARGE SCALE GENOMIC DNA]</scope>
    <source>
        <strain evidence="1 2">13</strain>
    </source>
</reference>
<dbReference type="EMBL" id="JABCUR010000001">
    <property type="protein sequence ID" value="NMW64095.1"/>
    <property type="molecule type" value="Genomic_DNA"/>
</dbReference>
<accession>A0A7Y0TZC4</accession>
<gene>
    <name evidence="1" type="ORF">HHJ78_00710</name>
</gene>